<protein>
    <submittedName>
        <fullName evidence="2">Uncharacterized protein</fullName>
    </submittedName>
</protein>
<proteinExistence type="predicted"/>
<keyword evidence="1" id="KW-0812">Transmembrane</keyword>
<keyword evidence="1" id="KW-1133">Transmembrane helix</keyword>
<gene>
    <name evidence="2" type="ORF">Ahy_A03g012764</name>
</gene>
<evidence type="ECO:0000256" key="1">
    <source>
        <dbReference type="SAM" id="Phobius"/>
    </source>
</evidence>
<accession>A0A445DUB5</accession>
<reference evidence="2 3" key="1">
    <citation type="submission" date="2019-01" db="EMBL/GenBank/DDBJ databases">
        <title>Sequencing of cultivated peanut Arachis hypogaea provides insights into genome evolution and oil improvement.</title>
        <authorList>
            <person name="Chen X."/>
        </authorList>
    </citation>
    <scope>NUCLEOTIDE SEQUENCE [LARGE SCALE GENOMIC DNA]</scope>
    <source>
        <strain evidence="3">cv. Fuhuasheng</strain>
        <tissue evidence="2">Leaves</tissue>
    </source>
</reference>
<comment type="caution">
    <text evidence="2">The sequence shown here is derived from an EMBL/GenBank/DDBJ whole genome shotgun (WGS) entry which is preliminary data.</text>
</comment>
<sequence>MSERKKAIVQELGFDGLMHIPPMNVPHKLLKELAYSFNFSKNKLDIRHGALTIKPKKIGASIGLNASGDLFSEKVNFKELSEENKELYRRFQGKALKNLTDEMMNIGVDTDQDCLMFKRIFILYIQMAFLLLTIINKWNWGSHVLYFIIKGISQHQLKKKKFIDGCLYGLMIVYFHEIKHRNKKANAILGLPWVMHWDRELLLQRIKAEINGHMGIVKRV</sequence>
<evidence type="ECO:0000313" key="2">
    <source>
        <dbReference type="EMBL" id="RYR66701.1"/>
    </source>
</evidence>
<dbReference type="EMBL" id="SDMP01000003">
    <property type="protein sequence ID" value="RYR66701.1"/>
    <property type="molecule type" value="Genomic_DNA"/>
</dbReference>
<organism evidence="2 3">
    <name type="scientific">Arachis hypogaea</name>
    <name type="common">Peanut</name>
    <dbReference type="NCBI Taxonomy" id="3818"/>
    <lineage>
        <taxon>Eukaryota</taxon>
        <taxon>Viridiplantae</taxon>
        <taxon>Streptophyta</taxon>
        <taxon>Embryophyta</taxon>
        <taxon>Tracheophyta</taxon>
        <taxon>Spermatophyta</taxon>
        <taxon>Magnoliopsida</taxon>
        <taxon>eudicotyledons</taxon>
        <taxon>Gunneridae</taxon>
        <taxon>Pentapetalae</taxon>
        <taxon>rosids</taxon>
        <taxon>fabids</taxon>
        <taxon>Fabales</taxon>
        <taxon>Fabaceae</taxon>
        <taxon>Papilionoideae</taxon>
        <taxon>50 kb inversion clade</taxon>
        <taxon>dalbergioids sensu lato</taxon>
        <taxon>Dalbergieae</taxon>
        <taxon>Pterocarpus clade</taxon>
        <taxon>Arachis</taxon>
    </lineage>
</organism>
<evidence type="ECO:0000313" key="3">
    <source>
        <dbReference type="Proteomes" id="UP000289738"/>
    </source>
</evidence>
<name>A0A445DUB5_ARAHY</name>
<dbReference type="PANTHER" id="PTHR34835">
    <property type="entry name" value="OS07G0283600 PROTEIN-RELATED"/>
    <property type="match status" value="1"/>
</dbReference>
<dbReference type="AlphaFoldDB" id="A0A445DUB5"/>
<keyword evidence="3" id="KW-1185">Reference proteome</keyword>
<keyword evidence="1" id="KW-0472">Membrane</keyword>
<dbReference type="Proteomes" id="UP000289738">
    <property type="component" value="Chromosome A03"/>
</dbReference>
<feature type="transmembrane region" description="Helical" evidence="1">
    <location>
        <begin position="121"/>
        <end position="140"/>
    </location>
</feature>